<name>A0A1C5GE79_MICEH</name>
<dbReference type="GO" id="GO:0016878">
    <property type="term" value="F:acid-thiol ligase activity"/>
    <property type="evidence" value="ECO:0007669"/>
    <property type="project" value="UniProtKB-ARBA"/>
</dbReference>
<comment type="similarity">
    <text evidence="1">Belongs to the ATP-dependent AMP-binding enzyme family.</text>
</comment>
<evidence type="ECO:0000256" key="1">
    <source>
        <dbReference type="ARBA" id="ARBA00006432"/>
    </source>
</evidence>
<dbReference type="SUPFAM" id="SSF56801">
    <property type="entry name" value="Acetyl-CoA synthetase-like"/>
    <property type="match status" value="1"/>
</dbReference>
<dbReference type="AlphaFoldDB" id="A0A1C5GE79"/>
<dbReference type="Gene3D" id="3.30.300.30">
    <property type="match status" value="1"/>
</dbReference>
<protein>
    <submittedName>
        <fullName evidence="5">Long-chain acyl-CoA synthetase</fullName>
    </submittedName>
</protein>
<dbReference type="Pfam" id="PF00501">
    <property type="entry name" value="AMP-binding"/>
    <property type="match status" value="1"/>
</dbReference>
<dbReference type="InterPro" id="IPR000873">
    <property type="entry name" value="AMP-dep_synth/lig_dom"/>
</dbReference>
<dbReference type="GeneID" id="95804071"/>
<organism evidence="5 6">
    <name type="scientific">Micromonospora echinofusca</name>
    <dbReference type="NCBI Taxonomy" id="47858"/>
    <lineage>
        <taxon>Bacteria</taxon>
        <taxon>Bacillati</taxon>
        <taxon>Actinomycetota</taxon>
        <taxon>Actinomycetes</taxon>
        <taxon>Micromonosporales</taxon>
        <taxon>Micromonosporaceae</taxon>
        <taxon>Micromonospora</taxon>
    </lineage>
</organism>
<feature type="domain" description="AMP-dependent synthetase/ligase" evidence="3">
    <location>
        <begin position="13"/>
        <end position="378"/>
    </location>
</feature>
<feature type="domain" description="AMP-binding enzyme C-terminal" evidence="4">
    <location>
        <begin position="428"/>
        <end position="503"/>
    </location>
</feature>
<evidence type="ECO:0000259" key="4">
    <source>
        <dbReference type="Pfam" id="PF13193"/>
    </source>
</evidence>
<dbReference type="Pfam" id="PF13193">
    <property type="entry name" value="AMP-binding_C"/>
    <property type="match status" value="1"/>
</dbReference>
<evidence type="ECO:0000313" key="5">
    <source>
        <dbReference type="EMBL" id="SCG18037.1"/>
    </source>
</evidence>
<dbReference type="InterPro" id="IPR050237">
    <property type="entry name" value="ATP-dep_AMP-bd_enzyme"/>
</dbReference>
<dbReference type="NCBIfam" id="NF004837">
    <property type="entry name" value="PRK06187.1"/>
    <property type="match status" value="1"/>
</dbReference>
<sequence>MTVQLRTLVDVVRRHAVQQPDVVATICEGRRVDYATLHRVSNQVARGLQAAGLGPGDRIAYLGRETEHFYDLLFGAAKTGVVLVPINWRLAAAEVEHILRDSGAALLFVDSGSAAVADKLAPELPMLKQVVALDSDGVARAGFAAWVSAQPDANVLTRVTPDTPLVQMYTSGTTGLPKGVVLAHRSFFAVRDALASADLDWLDWREGEVNLVGMAGFHIGGLWWATQGFVSGVTNVVLREFTTAGVVELIRTLRVRTAILVPAMLRLLLVEPGVTKEHFASLRKVVYGGAPISAALLARCIEGFGCEFAQIYGLTETGNTAICLPPADHTPDSGKMQAAGRAYPGFEVKVADDKGNPLPPGEVGEVWLRTPAAMVEYWNMPEATAKTLVDGWIVTGDAGVLDEDGYLFIRDRIKDMIIVAGENVYPAEVENVIGRHPLVAESAVVGVPDERWGEAVYAFVVPVEGQQLTERDLALHLRGQLAGFKQPLHYEFIDRVPRNPSGKILRRELRERFWQGHERRVS</sequence>
<reference evidence="5 6" key="1">
    <citation type="submission" date="2016-06" db="EMBL/GenBank/DDBJ databases">
        <authorList>
            <person name="Kjaerup R.B."/>
            <person name="Dalgaard T.S."/>
            <person name="Juul-Madsen H.R."/>
        </authorList>
    </citation>
    <scope>NUCLEOTIDE SEQUENCE [LARGE SCALE GENOMIC DNA]</scope>
    <source>
        <strain evidence="5 6">DSM 43913</strain>
    </source>
</reference>
<dbReference type="InterPro" id="IPR025110">
    <property type="entry name" value="AMP-bd_C"/>
</dbReference>
<dbReference type="FunFam" id="3.30.300.30:FF:000008">
    <property type="entry name" value="2,3-dihydroxybenzoate-AMP ligase"/>
    <property type="match status" value="1"/>
</dbReference>
<evidence type="ECO:0000256" key="2">
    <source>
        <dbReference type="ARBA" id="ARBA00022598"/>
    </source>
</evidence>
<dbReference type="RefSeq" id="WP_089001700.1">
    <property type="nucleotide sequence ID" value="NZ_LT607733.1"/>
</dbReference>
<dbReference type="InterPro" id="IPR042099">
    <property type="entry name" value="ANL_N_sf"/>
</dbReference>
<dbReference type="Gene3D" id="3.40.50.12780">
    <property type="entry name" value="N-terminal domain of ligase-like"/>
    <property type="match status" value="1"/>
</dbReference>
<evidence type="ECO:0000313" key="6">
    <source>
        <dbReference type="Proteomes" id="UP000198251"/>
    </source>
</evidence>
<dbReference type="PANTHER" id="PTHR43767:SF1">
    <property type="entry name" value="NONRIBOSOMAL PEPTIDE SYNTHASE PES1 (EUROFUNG)-RELATED"/>
    <property type="match status" value="1"/>
</dbReference>
<dbReference type="InterPro" id="IPR045851">
    <property type="entry name" value="AMP-bd_C_sf"/>
</dbReference>
<proteinExistence type="inferred from homology"/>
<evidence type="ECO:0000259" key="3">
    <source>
        <dbReference type="Pfam" id="PF00501"/>
    </source>
</evidence>
<dbReference type="EMBL" id="LT607733">
    <property type="protein sequence ID" value="SCG18037.1"/>
    <property type="molecule type" value="Genomic_DNA"/>
</dbReference>
<gene>
    <name evidence="5" type="ORF">GA0070610_4370</name>
</gene>
<dbReference type="Proteomes" id="UP000198251">
    <property type="component" value="Chromosome I"/>
</dbReference>
<accession>A0A1C5GE79</accession>
<keyword evidence="6" id="KW-1185">Reference proteome</keyword>
<dbReference type="PANTHER" id="PTHR43767">
    <property type="entry name" value="LONG-CHAIN-FATTY-ACID--COA LIGASE"/>
    <property type="match status" value="1"/>
</dbReference>
<keyword evidence="2" id="KW-0436">Ligase</keyword>